<reference evidence="1 2" key="1">
    <citation type="submission" date="2020-02" db="EMBL/GenBank/DDBJ databases">
        <title>Characterization of phylogenetic diversity of novel bifidobacterial species isolated in Czech ZOOs.</title>
        <authorList>
            <person name="Lugli G.A."/>
            <person name="Vera N.B."/>
            <person name="Ventura M."/>
        </authorList>
    </citation>
    <scope>NUCLEOTIDE SEQUENCE [LARGE SCALE GENOMIC DNA]</scope>
    <source>
        <strain evidence="1 2">DSM 109963</strain>
    </source>
</reference>
<dbReference type="RefSeq" id="WP_172146928.1">
    <property type="nucleotide sequence ID" value="NZ_JAAIIJ010000028.1"/>
</dbReference>
<sequence length="194" mass="21836">MEDKKAERLLWIDVETTAIDPADGDLLEVGMALTDMRVKTVYGSGHWLVKENHGITINADTITAIGMHWKNNLIKEVCALEACNGLAVSKEIRETIDEWSRNAVLHPAGTNVDFDLRWLCAKLGLHITFGRLSHRKLDLTALRLLDAATGLDPYESHATAHRVRDCLNRDIEEYREYLRRWRETAGEGDGNAAS</sequence>
<dbReference type="InterPro" id="IPR012337">
    <property type="entry name" value="RNaseH-like_sf"/>
</dbReference>
<accession>A0ABX1SY26</accession>
<protein>
    <submittedName>
        <fullName evidence="1">Oligoribonuclease</fullName>
    </submittedName>
</protein>
<name>A0ABX1SY26_9BIFI</name>
<dbReference type="Proteomes" id="UP000553756">
    <property type="component" value="Unassembled WGS sequence"/>
</dbReference>
<dbReference type="SUPFAM" id="SSF53098">
    <property type="entry name" value="Ribonuclease H-like"/>
    <property type="match status" value="1"/>
</dbReference>
<keyword evidence="2" id="KW-1185">Reference proteome</keyword>
<comment type="caution">
    <text evidence="1">The sequence shown here is derived from an EMBL/GenBank/DDBJ whole genome shotgun (WGS) entry which is preliminary data.</text>
</comment>
<dbReference type="Gene3D" id="3.30.420.10">
    <property type="entry name" value="Ribonuclease H-like superfamily/Ribonuclease H"/>
    <property type="match status" value="1"/>
</dbReference>
<proteinExistence type="predicted"/>
<gene>
    <name evidence="1" type="ORF">G1C94_1373</name>
</gene>
<dbReference type="EMBL" id="JAAIIJ010000028">
    <property type="protein sequence ID" value="NMN02751.1"/>
    <property type="molecule type" value="Genomic_DNA"/>
</dbReference>
<dbReference type="InterPro" id="IPR036397">
    <property type="entry name" value="RNaseH_sf"/>
</dbReference>
<organism evidence="1 2">
    <name type="scientific">Bifidobacterium panos</name>
    <dbReference type="NCBI Taxonomy" id="2675321"/>
    <lineage>
        <taxon>Bacteria</taxon>
        <taxon>Bacillati</taxon>
        <taxon>Actinomycetota</taxon>
        <taxon>Actinomycetes</taxon>
        <taxon>Bifidobacteriales</taxon>
        <taxon>Bifidobacteriaceae</taxon>
        <taxon>Bifidobacterium</taxon>
    </lineage>
</organism>
<evidence type="ECO:0000313" key="1">
    <source>
        <dbReference type="EMBL" id="NMN02751.1"/>
    </source>
</evidence>
<evidence type="ECO:0000313" key="2">
    <source>
        <dbReference type="Proteomes" id="UP000553756"/>
    </source>
</evidence>